<reference evidence="6 7" key="1">
    <citation type="submission" date="2019-06" db="EMBL/GenBank/DDBJ databases">
        <title>A novel bacterium of genus Pontibacter, isolated from marine sediment.</title>
        <authorList>
            <person name="Huang H."/>
            <person name="Mo K."/>
            <person name="Hu Y."/>
        </authorList>
    </citation>
    <scope>NUCLEOTIDE SEQUENCE [LARGE SCALE GENOMIC DNA]</scope>
    <source>
        <strain evidence="6 7">HB172049</strain>
    </source>
</reference>
<organism evidence="6 7">
    <name type="scientific">Pontibacter mangrovi</name>
    <dbReference type="NCBI Taxonomy" id="2589816"/>
    <lineage>
        <taxon>Bacteria</taxon>
        <taxon>Pseudomonadati</taxon>
        <taxon>Bacteroidota</taxon>
        <taxon>Cytophagia</taxon>
        <taxon>Cytophagales</taxon>
        <taxon>Hymenobacteraceae</taxon>
        <taxon>Pontibacter</taxon>
    </lineage>
</organism>
<feature type="active site" description="Nucleophile" evidence="4">
    <location>
        <position position="285"/>
    </location>
</feature>
<dbReference type="PANTHER" id="PTHR40079">
    <property type="entry name" value="MANNAN ENDO-1,4-BETA-MANNOSIDASE E-RELATED"/>
    <property type="match status" value="1"/>
</dbReference>
<evidence type="ECO:0000256" key="3">
    <source>
        <dbReference type="ARBA" id="ARBA00023295"/>
    </source>
</evidence>
<keyword evidence="2 4" id="KW-0378">Hydrolase</keyword>
<dbReference type="InterPro" id="IPR017853">
    <property type="entry name" value="GH"/>
</dbReference>
<feature type="active site" description="Proton donor" evidence="4">
    <location>
        <position position="188"/>
    </location>
</feature>
<dbReference type="PANTHER" id="PTHR40079:SF4">
    <property type="entry name" value="GH26 DOMAIN-CONTAINING PROTEIN-RELATED"/>
    <property type="match status" value="1"/>
</dbReference>
<dbReference type="Proteomes" id="UP000316727">
    <property type="component" value="Unassembled WGS sequence"/>
</dbReference>
<comment type="similarity">
    <text evidence="1 4">Belongs to the glycosyl hydrolase 26 family.</text>
</comment>
<dbReference type="InterPro" id="IPR000805">
    <property type="entry name" value="Glyco_hydro_26"/>
</dbReference>
<name>A0A501W0G1_9BACT</name>
<keyword evidence="3 4" id="KW-0326">Glycosidase</keyword>
<evidence type="ECO:0000313" key="6">
    <source>
        <dbReference type="EMBL" id="TPE43453.1"/>
    </source>
</evidence>
<evidence type="ECO:0000256" key="1">
    <source>
        <dbReference type="ARBA" id="ARBA00007754"/>
    </source>
</evidence>
<keyword evidence="7" id="KW-1185">Reference proteome</keyword>
<feature type="domain" description="GH26" evidence="5">
    <location>
        <begin position="36"/>
        <end position="333"/>
    </location>
</feature>
<dbReference type="PROSITE" id="PS51257">
    <property type="entry name" value="PROKAR_LIPOPROTEIN"/>
    <property type="match status" value="1"/>
</dbReference>
<sequence>MKKYFFLMCMATTLVICSCKREDVPAQDEQPEEVPQTRFKSLNYLYQISGEKTVAGIHNREPNKTPAKWTDEITSTTGKVPGLWSGDFLFQADNIDNRQIMIEEALNQWEQGALVNLMWHACNPALEQPCGWDEEGVLSKLTDDQWKELVTDGTPLNTNWKGMMDEVSVYLQYLEDRGVEVLFRPLHEMNQGKFWWGGRPGANGTRKLWQLTHDYMTKTKGLSNLIWVWDLQDFPTLSSDLESYNPGEEYWDVAALDIYDGGGYTQTKYNAMVKVSGGKPIAIGECEKLPTAAQLVAQPKWSFFMGWSELVFRQNTEREINDLHHSPRIITLDEMPGW</sequence>
<dbReference type="Pfam" id="PF02156">
    <property type="entry name" value="Glyco_hydro_26"/>
    <property type="match status" value="1"/>
</dbReference>
<accession>A0A501W0G1</accession>
<dbReference type="Gene3D" id="3.20.20.80">
    <property type="entry name" value="Glycosidases"/>
    <property type="match status" value="1"/>
</dbReference>
<dbReference type="PROSITE" id="PS51764">
    <property type="entry name" value="GH26"/>
    <property type="match status" value="1"/>
</dbReference>
<dbReference type="PRINTS" id="PR00739">
    <property type="entry name" value="GLHYDRLASE26"/>
</dbReference>
<dbReference type="AlphaFoldDB" id="A0A501W0G1"/>
<evidence type="ECO:0000259" key="5">
    <source>
        <dbReference type="PROSITE" id="PS51764"/>
    </source>
</evidence>
<dbReference type="RefSeq" id="WP_140621757.1">
    <property type="nucleotide sequence ID" value="NZ_VFRQ01000006.1"/>
</dbReference>
<proteinExistence type="inferred from homology"/>
<dbReference type="GO" id="GO:0006080">
    <property type="term" value="P:substituted mannan metabolic process"/>
    <property type="evidence" value="ECO:0007669"/>
    <property type="project" value="InterPro"/>
</dbReference>
<evidence type="ECO:0000256" key="4">
    <source>
        <dbReference type="PROSITE-ProRule" id="PRU01100"/>
    </source>
</evidence>
<protein>
    <submittedName>
        <fullName evidence="6">Glycoside hydrolase</fullName>
    </submittedName>
</protein>
<dbReference type="EMBL" id="VFRQ01000006">
    <property type="protein sequence ID" value="TPE43453.1"/>
    <property type="molecule type" value="Genomic_DNA"/>
</dbReference>
<evidence type="ECO:0000313" key="7">
    <source>
        <dbReference type="Proteomes" id="UP000316727"/>
    </source>
</evidence>
<dbReference type="InterPro" id="IPR022790">
    <property type="entry name" value="GH26_dom"/>
</dbReference>
<dbReference type="OrthoDB" id="9803686at2"/>
<evidence type="ECO:0000256" key="2">
    <source>
        <dbReference type="ARBA" id="ARBA00022801"/>
    </source>
</evidence>
<comment type="caution">
    <text evidence="6">The sequence shown here is derived from an EMBL/GenBank/DDBJ whole genome shotgun (WGS) entry which is preliminary data.</text>
</comment>
<dbReference type="SUPFAM" id="SSF51445">
    <property type="entry name" value="(Trans)glycosidases"/>
    <property type="match status" value="1"/>
</dbReference>
<gene>
    <name evidence="6" type="ORF">FJM65_11870</name>
</gene>
<dbReference type="GO" id="GO:0016985">
    <property type="term" value="F:mannan endo-1,4-beta-mannosidase activity"/>
    <property type="evidence" value="ECO:0007669"/>
    <property type="project" value="InterPro"/>
</dbReference>